<reference evidence="1" key="1">
    <citation type="submission" date="2020-02" db="EMBL/GenBank/DDBJ databases">
        <authorList>
            <person name="Meier V. D."/>
        </authorList>
    </citation>
    <scope>NUCLEOTIDE SEQUENCE</scope>
    <source>
        <strain evidence="1">AVDCRST_MAG81</strain>
    </source>
</reference>
<dbReference type="EMBL" id="CADCWO010000194">
    <property type="protein sequence ID" value="CAA9585355.1"/>
    <property type="molecule type" value="Genomic_DNA"/>
</dbReference>
<name>A0A6J4VQ32_9CYAN</name>
<organism evidence="1">
    <name type="scientific">uncultured Synechococcales cyanobacterium</name>
    <dbReference type="NCBI Taxonomy" id="1936017"/>
    <lineage>
        <taxon>Bacteria</taxon>
        <taxon>Bacillati</taxon>
        <taxon>Cyanobacteriota</taxon>
        <taxon>Cyanophyceae</taxon>
        <taxon>Synechococcales</taxon>
        <taxon>environmental samples</taxon>
    </lineage>
</organism>
<proteinExistence type="predicted"/>
<dbReference type="AlphaFoldDB" id="A0A6J4VQ32"/>
<evidence type="ECO:0000313" key="1">
    <source>
        <dbReference type="EMBL" id="CAA9585355.1"/>
    </source>
</evidence>
<accession>A0A6J4VQ32</accession>
<sequence length="113" mass="12938">MIASRKINPMNSRASRDPELQVIMTTVRTVAQASQSDILALLGLLRVLEELHREIRDDLFQEALPSNRQELYRLVREIESAGGWPYIPRFQLQALLTNLEPGEFEQEKPPGLI</sequence>
<protein>
    <submittedName>
        <fullName evidence="1">Uncharacterized protein</fullName>
    </submittedName>
</protein>
<gene>
    <name evidence="1" type="ORF">AVDCRST_MAG81-4136</name>
</gene>